<feature type="chain" id="PRO_5018094044" evidence="1">
    <location>
        <begin position="19"/>
        <end position="263"/>
    </location>
</feature>
<organism evidence="2">
    <name type="scientific">Escherichia coli</name>
    <dbReference type="NCBI Taxonomy" id="562"/>
    <lineage>
        <taxon>Bacteria</taxon>
        <taxon>Pseudomonadati</taxon>
        <taxon>Pseudomonadota</taxon>
        <taxon>Gammaproteobacteria</taxon>
        <taxon>Enterobacterales</taxon>
        <taxon>Enterobacteriaceae</taxon>
        <taxon>Escherichia</taxon>
    </lineage>
</organism>
<dbReference type="InterPro" id="IPR038765">
    <property type="entry name" value="Papain-like_cys_pep_sf"/>
</dbReference>
<evidence type="ECO:0000313" key="2">
    <source>
        <dbReference type="EMBL" id="MHO04762.1"/>
    </source>
</evidence>
<keyword evidence="1" id="KW-0732">Signal</keyword>
<proteinExistence type="predicted"/>
<protein>
    <submittedName>
        <fullName evidence="2">DUF1460 domain-containing protein</fullName>
    </submittedName>
</protein>
<comment type="caution">
    <text evidence="2">The sequence shown here is derived from an EMBL/GenBank/DDBJ whole genome shotgun (WGS) entry which is preliminary data.</text>
</comment>
<dbReference type="Pfam" id="PF07313">
    <property type="entry name" value="AmiA-like"/>
    <property type="match status" value="1"/>
</dbReference>
<dbReference type="Gene3D" id="2.30.260.10">
    <property type="entry name" value="putative xylanase like domain"/>
    <property type="match status" value="1"/>
</dbReference>
<evidence type="ECO:0000256" key="1">
    <source>
        <dbReference type="SAM" id="SignalP"/>
    </source>
</evidence>
<dbReference type="SUPFAM" id="SSF54001">
    <property type="entry name" value="Cysteine proteinases"/>
    <property type="match status" value="1"/>
</dbReference>
<dbReference type="AlphaFoldDB" id="A0A3L0VY32"/>
<name>A0A3L0VY32_ECOLX</name>
<feature type="signal peptide" evidence="1">
    <location>
        <begin position="1"/>
        <end position="18"/>
    </location>
</feature>
<dbReference type="EMBL" id="RNRV01000014">
    <property type="protein sequence ID" value="MHO04762.1"/>
    <property type="molecule type" value="Genomic_DNA"/>
</dbReference>
<sequence length="263" mass="29293">MVKVIGAALLAFSGGVAAGNGKNLDFYNIKEQQLTRMFAQHQNVAPGQSIKDFSQLFLENPYVANRLVGSSGRQEKLVVDFGELDCFTYLDYVESLRHSTSVHNFIENVMYTRYVNGEVNYLTRKHFFSDWVHGGNQVKDVTHLVGNYVVTAAKVLNQKEDGSHYIPGLAVKNRDITYIPGDRVDEDMLSLLEDGDYIGIYTNIAGLDVTHTGIFIRGENGPVLRNASSVSTNMKVVDSPFIDYVKNKPGILVYRATEGNIRS</sequence>
<gene>
    <name evidence="2" type="ORF">D9F05_10285</name>
</gene>
<dbReference type="Gene3D" id="1.10.3670.10">
    <property type="entry name" value="Putative xylanase like domain"/>
    <property type="match status" value="1"/>
</dbReference>
<accession>A0A3L0VY32</accession>
<dbReference type="InterPro" id="IPR010846">
    <property type="entry name" value="AmiA-like"/>
</dbReference>
<reference evidence="2" key="1">
    <citation type="submission" date="2018-10" db="EMBL/GenBank/DDBJ databases">
        <authorList>
            <consortium name="NARMS: The National Antimicrobial Resistance Monitoring System"/>
        </authorList>
    </citation>
    <scope>NUCLEOTIDE SEQUENCE [LARGE SCALE GENOMIC DNA]</scope>
    <source>
        <strain evidence="2">CVM N17EC0388</strain>
    </source>
</reference>